<dbReference type="FunFam" id="4.10.410.10:FF:000026">
    <property type="entry name" value="Serine protease inhibitor, putative"/>
    <property type="match status" value="1"/>
</dbReference>
<evidence type="ECO:0000256" key="6">
    <source>
        <dbReference type="SAM" id="SignalP"/>
    </source>
</evidence>
<protein>
    <recommendedName>
        <fullName evidence="7">BPTI/Kunitz inhibitor domain-containing protein</fullName>
    </recommendedName>
</protein>
<proteinExistence type="predicted"/>
<accession>A0A9Q0BWR3</accession>
<name>A0A9Q0BWR3_9MUSC</name>
<gene>
    <name evidence="8" type="ORF">M5D96_002760</name>
</gene>
<dbReference type="PROSITE" id="PS50279">
    <property type="entry name" value="BPTI_KUNITZ_2"/>
    <property type="match status" value="1"/>
</dbReference>
<sequence length="165" mass="18409">MLSTRSITNYLAVMYMLVLFLLLICSIGISKASREAKCLFMASSGPCHGNLQMFAYDFDNNCCVKFLYGGCGGNPNRFQTKQECIVACNALQDPEDEDITSTNSYTFTEEQLKPDAESTQLIATSLEVEETVSAENEEVTSTSTLKITLKKMPEAFTLFNFHQFN</sequence>
<keyword evidence="4" id="KW-0722">Serine protease inhibitor</keyword>
<comment type="subcellular location">
    <subcellularLocation>
        <location evidence="1">Secreted</location>
    </subcellularLocation>
</comment>
<evidence type="ECO:0000256" key="2">
    <source>
        <dbReference type="ARBA" id="ARBA00022525"/>
    </source>
</evidence>
<dbReference type="PRINTS" id="PR00759">
    <property type="entry name" value="BASICPTASE"/>
</dbReference>
<keyword evidence="6" id="KW-0732">Signal</keyword>
<evidence type="ECO:0000313" key="9">
    <source>
        <dbReference type="Proteomes" id="UP001059596"/>
    </source>
</evidence>
<dbReference type="Proteomes" id="UP001059596">
    <property type="component" value="Chromosome 3R"/>
</dbReference>
<keyword evidence="9" id="KW-1185">Reference proteome</keyword>
<dbReference type="AlphaFoldDB" id="A0A9Q0BWR3"/>
<reference evidence="8" key="1">
    <citation type="journal article" date="2023" name="Genome Biol. Evol.">
        <title>Long-read-based Genome Assembly of Drosophila gunungcola Reveals Fewer Chemosensory Genes in Flower-breeding Species.</title>
        <authorList>
            <person name="Negi A."/>
            <person name="Liao B.Y."/>
            <person name="Yeh S.D."/>
        </authorList>
    </citation>
    <scope>NUCLEOTIDE SEQUENCE</scope>
    <source>
        <strain evidence="8">Sukarami</strain>
    </source>
</reference>
<dbReference type="GO" id="GO:0004867">
    <property type="term" value="F:serine-type endopeptidase inhibitor activity"/>
    <property type="evidence" value="ECO:0007669"/>
    <property type="project" value="UniProtKB-KW"/>
</dbReference>
<feature type="domain" description="BPTI/Kunitz inhibitor" evidence="7">
    <location>
        <begin position="38"/>
        <end position="88"/>
    </location>
</feature>
<dbReference type="PANTHER" id="PTHR10083:SF381">
    <property type="entry name" value="BPTI_KUNITZ INHIBITOR DOMAIN-CONTAINING PROTEIN"/>
    <property type="match status" value="1"/>
</dbReference>
<dbReference type="CDD" id="cd00109">
    <property type="entry name" value="Kunitz-type"/>
    <property type="match status" value="1"/>
</dbReference>
<evidence type="ECO:0000259" key="7">
    <source>
        <dbReference type="PROSITE" id="PS50279"/>
    </source>
</evidence>
<organism evidence="8 9">
    <name type="scientific">Drosophila gunungcola</name>
    <name type="common">fruit fly</name>
    <dbReference type="NCBI Taxonomy" id="103775"/>
    <lineage>
        <taxon>Eukaryota</taxon>
        <taxon>Metazoa</taxon>
        <taxon>Ecdysozoa</taxon>
        <taxon>Arthropoda</taxon>
        <taxon>Hexapoda</taxon>
        <taxon>Insecta</taxon>
        <taxon>Pterygota</taxon>
        <taxon>Neoptera</taxon>
        <taxon>Endopterygota</taxon>
        <taxon>Diptera</taxon>
        <taxon>Brachycera</taxon>
        <taxon>Muscomorpha</taxon>
        <taxon>Ephydroidea</taxon>
        <taxon>Drosophilidae</taxon>
        <taxon>Drosophila</taxon>
        <taxon>Sophophora</taxon>
    </lineage>
</organism>
<keyword evidence="5" id="KW-1015">Disulfide bond</keyword>
<dbReference type="Gene3D" id="4.10.410.10">
    <property type="entry name" value="Pancreatic trypsin inhibitor Kunitz domain"/>
    <property type="match status" value="1"/>
</dbReference>
<evidence type="ECO:0000256" key="1">
    <source>
        <dbReference type="ARBA" id="ARBA00004613"/>
    </source>
</evidence>
<dbReference type="InterPro" id="IPR002223">
    <property type="entry name" value="Kunitz_BPTI"/>
</dbReference>
<dbReference type="Pfam" id="PF00014">
    <property type="entry name" value="Kunitz_BPTI"/>
    <property type="match status" value="1"/>
</dbReference>
<dbReference type="InterPro" id="IPR050098">
    <property type="entry name" value="TFPI/VKTCI-like"/>
</dbReference>
<dbReference type="InterPro" id="IPR036880">
    <property type="entry name" value="Kunitz_BPTI_sf"/>
</dbReference>
<feature type="signal peptide" evidence="6">
    <location>
        <begin position="1"/>
        <end position="32"/>
    </location>
</feature>
<evidence type="ECO:0000256" key="3">
    <source>
        <dbReference type="ARBA" id="ARBA00022690"/>
    </source>
</evidence>
<dbReference type="SMART" id="SM00131">
    <property type="entry name" value="KU"/>
    <property type="match status" value="1"/>
</dbReference>
<dbReference type="EMBL" id="JAMKOV010000001">
    <property type="protein sequence ID" value="KAI8046549.1"/>
    <property type="molecule type" value="Genomic_DNA"/>
</dbReference>
<dbReference type="GO" id="GO:0005615">
    <property type="term" value="C:extracellular space"/>
    <property type="evidence" value="ECO:0007669"/>
    <property type="project" value="TreeGrafter"/>
</dbReference>
<dbReference type="InterPro" id="IPR020901">
    <property type="entry name" value="Prtase_inh_Kunz-CS"/>
</dbReference>
<feature type="chain" id="PRO_5040132471" description="BPTI/Kunitz inhibitor domain-containing protein" evidence="6">
    <location>
        <begin position="33"/>
        <end position="165"/>
    </location>
</feature>
<evidence type="ECO:0000313" key="8">
    <source>
        <dbReference type="EMBL" id="KAI8046549.1"/>
    </source>
</evidence>
<keyword evidence="3" id="KW-0646">Protease inhibitor</keyword>
<comment type="caution">
    <text evidence="8">The sequence shown here is derived from an EMBL/GenBank/DDBJ whole genome shotgun (WGS) entry which is preliminary data.</text>
</comment>
<evidence type="ECO:0000256" key="4">
    <source>
        <dbReference type="ARBA" id="ARBA00022900"/>
    </source>
</evidence>
<dbReference type="PANTHER" id="PTHR10083">
    <property type="entry name" value="KUNITZ-TYPE PROTEASE INHIBITOR-RELATED"/>
    <property type="match status" value="1"/>
</dbReference>
<dbReference type="PROSITE" id="PS00280">
    <property type="entry name" value="BPTI_KUNITZ_1"/>
    <property type="match status" value="1"/>
</dbReference>
<dbReference type="SUPFAM" id="SSF57362">
    <property type="entry name" value="BPTI-like"/>
    <property type="match status" value="1"/>
</dbReference>
<evidence type="ECO:0000256" key="5">
    <source>
        <dbReference type="ARBA" id="ARBA00023157"/>
    </source>
</evidence>
<keyword evidence="2" id="KW-0964">Secreted</keyword>